<dbReference type="PANTHER" id="PTHR43671:SF98">
    <property type="entry name" value="SERINE_THREONINE-PROTEIN KINASE NEK11"/>
    <property type="match status" value="1"/>
</dbReference>
<dbReference type="PROSITE" id="PS50011">
    <property type="entry name" value="PROTEIN_KINASE_DOM"/>
    <property type="match status" value="1"/>
</dbReference>
<evidence type="ECO:0000256" key="2">
    <source>
        <dbReference type="ARBA" id="ARBA00022527"/>
    </source>
</evidence>
<reference evidence="11" key="2">
    <citation type="submission" date="2019-10" db="EMBL/GenBank/DDBJ databases">
        <authorList>
            <consortium name="NCBI Genome Project"/>
        </authorList>
    </citation>
    <scope>NUCLEOTIDE SEQUENCE</scope>
    <source>
        <strain evidence="11">NI907</strain>
    </source>
</reference>
<evidence type="ECO:0000256" key="7">
    <source>
        <dbReference type="ARBA" id="ARBA00047899"/>
    </source>
</evidence>
<dbReference type="GO" id="GO:0005524">
    <property type="term" value="F:ATP binding"/>
    <property type="evidence" value="ECO:0007669"/>
    <property type="project" value="UniProtKB-KW"/>
</dbReference>
<proteinExistence type="predicted"/>
<evidence type="ECO:0000256" key="3">
    <source>
        <dbReference type="ARBA" id="ARBA00022679"/>
    </source>
</evidence>
<keyword evidence="3" id="KW-0808">Transferase</keyword>
<comment type="catalytic activity">
    <reaction evidence="7">
        <text>L-threonyl-[protein] + ATP = O-phospho-L-threonyl-[protein] + ADP + H(+)</text>
        <dbReference type="Rhea" id="RHEA:46608"/>
        <dbReference type="Rhea" id="RHEA-COMP:11060"/>
        <dbReference type="Rhea" id="RHEA-COMP:11605"/>
        <dbReference type="ChEBI" id="CHEBI:15378"/>
        <dbReference type="ChEBI" id="CHEBI:30013"/>
        <dbReference type="ChEBI" id="CHEBI:30616"/>
        <dbReference type="ChEBI" id="CHEBI:61977"/>
        <dbReference type="ChEBI" id="CHEBI:456216"/>
        <dbReference type="EC" id="2.7.11.1"/>
    </reaction>
</comment>
<dbReference type="Proteomes" id="UP000515153">
    <property type="component" value="Unplaced"/>
</dbReference>
<dbReference type="PANTHER" id="PTHR43671">
    <property type="entry name" value="SERINE/THREONINE-PROTEIN KINASE NEK"/>
    <property type="match status" value="1"/>
</dbReference>
<comment type="catalytic activity">
    <reaction evidence="8">
        <text>L-seryl-[protein] + ATP = O-phospho-L-seryl-[protein] + ADP + H(+)</text>
        <dbReference type="Rhea" id="RHEA:17989"/>
        <dbReference type="Rhea" id="RHEA-COMP:9863"/>
        <dbReference type="Rhea" id="RHEA-COMP:11604"/>
        <dbReference type="ChEBI" id="CHEBI:15378"/>
        <dbReference type="ChEBI" id="CHEBI:29999"/>
        <dbReference type="ChEBI" id="CHEBI:30616"/>
        <dbReference type="ChEBI" id="CHEBI:83421"/>
        <dbReference type="ChEBI" id="CHEBI:456216"/>
        <dbReference type="EC" id="2.7.11.1"/>
    </reaction>
</comment>
<dbReference type="KEGG" id="pgri:PgNI_01343"/>
<gene>
    <name evidence="11" type="ORF">PgNI_01343</name>
</gene>
<protein>
    <recommendedName>
        <fullName evidence="1">non-specific serine/threonine protein kinase</fullName>
        <ecNumber evidence="1">2.7.11.1</ecNumber>
    </recommendedName>
</protein>
<evidence type="ECO:0000259" key="9">
    <source>
        <dbReference type="PROSITE" id="PS50011"/>
    </source>
</evidence>
<reference evidence="11" key="1">
    <citation type="journal article" date="2019" name="Mol. Biol. Evol.">
        <title>Blast fungal genomes show frequent chromosomal changes, gene gains and losses, and effector gene turnover.</title>
        <authorList>
            <person name="Gomez Luciano L.B."/>
            <person name="Jason Tsai I."/>
            <person name="Chuma I."/>
            <person name="Tosa Y."/>
            <person name="Chen Y.H."/>
            <person name="Li J.Y."/>
            <person name="Li M.Y."/>
            <person name="Jade Lu M.Y."/>
            <person name="Nakayashiki H."/>
            <person name="Li W.H."/>
        </authorList>
    </citation>
    <scope>NUCLEOTIDE SEQUENCE</scope>
    <source>
        <strain evidence="11">NI907</strain>
    </source>
</reference>
<dbReference type="AlphaFoldDB" id="A0A6P8BK14"/>
<dbReference type="InterPro" id="IPR050660">
    <property type="entry name" value="NEK_Ser/Thr_kinase"/>
</dbReference>
<accession>A0A6P8BK14</accession>
<evidence type="ECO:0000256" key="5">
    <source>
        <dbReference type="ARBA" id="ARBA00022777"/>
    </source>
</evidence>
<evidence type="ECO:0000313" key="11">
    <source>
        <dbReference type="RefSeq" id="XP_030987663.1"/>
    </source>
</evidence>
<keyword evidence="2" id="KW-0723">Serine/threonine-protein kinase</keyword>
<feature type="domain" description="Protein kinase" evidence="9">
    <location>
        <begin position="1"/>
        <end position="380"/>
    </location>
</feature>
<dbReference type="EC" id="2.7.11.1" evidence="1"/>
<keyword evidence="4" id="KW-0547">Nucleotide-binding</keyword>
<keyword evidence="5" id="KW-0418">Kinase</keyword>
<evidence type="ECO:0000256" key="6">
    <source>
        <dbReference type="ARBA" id="ARBA00022840"/>
    </source>
</evidence>
<evidence type="ECO:0000256" key="8">
    <source>
        <dbReference type="ARBA" id="ARBA00048679"/>
    </source>
</evidence>
<dbReference type="GeneID" id="41956330"/>
<keyword evidence="6" id="KW-0067">ATP-binding</keyword>
<evidence type="ECO:0000256" key="4">
    <source>
        <dbReference type="ARBA" id="ARBA00022741"/>
    </source>
</evidence>
<sequence length="422" mass="47481">MASPPAGSEEFRIIKYYDLNHDPTKTLVEVERTSDGEILLGRRIDKKTTSSNFVEMFNNTPAKDLIKQLLNHENLVSIAGEVAGARIVGPNGSKGVESCKYLVFDHCDAGTLDTMLRNPPVPLTSTGFIPPSLCWHLLVSLLRALAWLHDGYREDGVGTAVNAPRGMDYDGYEQDNWFEDADWLAVLHGKITPENVFLQRPRGSETYGLVKLGNFSDAQVATHVRGANGVLVAFKRFRGEASSSEQLEKLRDGKFDDYPNFYSYYTRGSDLRAVGGILYHMMTGKQLRPPNKCPRWDCGCYHCERDAPPCQHDCFENVDLSSHDKCVDLFSNLTDYHGPYTEKDLCIQVGSLMAIDPKTSRLDSTVSLYQVVKAAHEAWLNYHPDGQLIVTLEDDLLARERRAWKKAGRMMAAEKRGRRRNI</sequence>
<name>A0A6P8BK14_PYRGI</name>
<dbReference type="GO" id="GO:0004674">
    <property type="term" value="F:protein serine/threonine kinase activity"/>
    <property type="evidence" value="ECO:0007669"/>
    <property type="project" value="UniProtKB-KW"/>
</dbReference>
<dbReference type="SUPFAM" id="SSF56112">
    <property type="entry name" value="Protein kinase-like (PK-like)"/>
    <property type="match status" value="1"/>
</dbReference>
<dbReference type="InterPro" id="IPR000719">
    <property type="entry name" value="Prot_kinase_dom"/>
</dbReference>
<dbReference type="RefSeq" id="XP_030987663.1">
    <property type="nucleotide sequence ID" value="XM_031121416.1"/>
</dbReference>
<reference evidence="11" key="3">
    <citation type="submission" date="2025-08" db="UniProtKB">
        <authorList>
            <consortium name="RefSeq"/>
        </authorList>
    </citation>
    <scope>IDENTIFICATION</scope>
    <source>
        <strain evidence="11">NI907</strain>
    </source>
</reference>
<dbReference type="InterPro" id="IPR011009">
    <property type="entry name" value="Kinase-like_dom_sf"/>
</dbReference>
<evidence type="ECO:0000313" key="10">
    <source>
        <dbReference type="Proteomes" id="UP000515153"/>
    </source>
</evidence>
<evidence type="ECO:0000256" key="1">
    <source>
        <dbReference type="ARBA" id="ARBA00012513"/>
    </source>
</evidence>
<dbReference type="Gene3D" id="1.10.510.10">
    <property type="entry name" value="Transferase(Phosphotransferase) domain 1"/>
    <property type="match status" value="1"/>
</dbReference>
<keyword evidence="10" id="KW-1185">Reference proteome</keyword>
<organism evidence="10 11">
    <name type="scientific">Pyricularia grisea</name>
    <name type="common">Crabgrass-specific blast fungus</name>
    <name type="synonym">Magnaporthe grisea</name>
    <dbReference type="NCBI Taxonomy" id="148305"/>
    <lineage>
        <taxon>Eukaryota</taxon>
        <taxon>Fungi</taxon>
        <taxon>Dikarya</taxon>
        <taxon>Ascomycota</taxon>
        <taxon>Pezizomycotina</taxon>
        <taxon>Sordariomycetes</taxon>
        <taxon>Sordariomycetidae</taxon>
        <taxon>Magnaporthales</taxon>
        <taxon>Pyriculariaceae</taxon>
        <taxon>Pyricularia</taxon>
    </lineage>
</organism>